<feature type="transmembrane region" description="Helical" evidence="6">
    <location>
        <begin position="61"/>
        <end position="81"/>
    </location>
</feature>
<reference evidence="7 8" key="1">
    <citation type="submission" date="2023-03" db="EMBL/GenBank/DDBJ databases">
        <title>NovoSphingobium album sp. nov. isolated from polycyclic aromatic hydrocarbons- and heavy-metal polluted soil.</title>
        <authorList>
            <person name="Liu Z."/>
            <person name="Wang K."/>
        </authorList>
    </citation>
    <scope>NUCLEOTIDE SEQUENCE [LARGE SCALE GENOMIC DNA]</scope>
    <source>
        <strain evidence="7 8">H3SJ31-1</strain>
    </source>
</reference>
<dbReference type="CDD" id="cd15904">
    <property type="entry name" value="TSPO_MBR"/>
    <property type="match status" value="1"/>
</dbReference>
<keyword evidence="5 6" id="KW-0472">Membrane</keyword>
<dbReference type="PANTHER" id="PTHR10057:SF0">
    <property type="entry name" value="TRANSLOCATOR PROTEIN"/>
    <property type="match status" value="1"/>
</dbReference>
<keyword evidence="8" id="KW-1185">Reference proteome</keyword>
<keyword evidence="4 6" id="KW-1133">Transmembrane helix</keyword>
<dbReference type="InterPro" id="IPR038330">
    <property type="entry name" value="TspO/MBR-related_sf"/>
</dbReference>
<protein>
    <submittedName>
        <fullName evidence="7">Tryptophan-rich sensory protein</fullName>
    </submittedName>
</protein>
<dbReference type="Pfam" id="PF03073">
    <property type="entry name" value="TspO_MBR"/>
    <property type="match status" value="1"/>
</dbReference>
<keyword evidence="3 6" id="KW-0812">Transmembrane</keyword>
<evidence type="ECO:0000256" key="4">
    <source>
        <dbReference type="ARBA" id="ARBA00022989"/>
    </source>
</evidence>
<comment type="similarity">
    <text evidence="2">Belongs to the TspO/BZRP family.</text>
</comment>
<organism evidence="7 8">
    <name type="scientific">Novosphingobium album</name>
    <name type="common">ex Liu et al. 2023</name>
    <dbReference type="NCBI Taxonomy" id="3031130"/>
    <lineage>
        <taxon>Bacteria</taxon>
        <taxon>Pseudomonadati</taxon>
        <taxon>Pseudomonadota</taxon>
        <taxon>Alphaproteobacteria</taxon>
        <taxon>Sphingomonadales</taxon>
        <taxon>Sphingomonadaceae</taxon>
        <taxon>Novosphingobium</taxon>
    </lineage>
</organism>
<evidence type="ECO:0000256" key="6">
    <source>
        <dbReference type="SAM" id="Phobius"/>
    </source>
</evidence>
<gene>
    <name evidence="7" type="ORF">PYV00_16575</name>
</gene>
<dbReference type="PIRSF" id="PIRSF005859">
    <property type="entry name" value="PBR"/>
    <property type="match status" value="1"/>
</dbReference>
<evidence type="ECO:0000256" key="1">
    <source>
        <dbReference type="ARBA" id="ARBA00004141"/>
    </source>
</evidence>
<evidence type="ECO:0000256" key="5">
    <source>
        <dbReference type="ARBA" id="ARBA00023136"/>
    </source>
</evidence>
<dbReference type="PANTHER" id="PTHR10057">
    <property type="entry name" value="PERIPHERAL-TYPE BENZODIAZEPINE RECEPTOR"/>
    <property type="match status" value="1"/>
</dbReference>
<dbReference type="InterPro" id="IPR004307">
    <property type="entry name" value="TspO_MBR"/>
</dbReference>
<evidence type="ECO:0000256" key="2">
    <source>
        <dbReference type="ARBA" id="ARBA00007524"/>
    </source>
</evidence>
<evidence type="ECO:0000313" key="8">
    <source>
        <dbReference type="Proteomes" id="UP001216253"/>
    </source>
</evidence>
<dbReference type="RefSeq" id="WP_275229426.1">
    <property type="nucleotide sequence ID" value="NZ_JARESE010000056.1"/>
</dbReference>
<dbReference type="Proteomes" id="UP001216253">
    <property type="component" value="Unassembled WGS sequence"/>
</dbReference>
<accession>A0ABT5WTV9</accession>
<comment type="caution">
    <text evidence="7">The sequence shown here is derived from an EMBL/GenBank/DDBJ whole genome shotgun (WGS) entry which is preliminary data.</text>
</comment>
<proteinExistence type="inferred from homology"/>
<comment type="subcellular location">
    <subcellularLocation>
        <location evidence="1">Membrane</location>
        <topology evidence="1">Multi-pass membrane protein</topology>
    </subcellularLocation>
</comment>
<feature type="transmembrane region" description="Helical" evidence="6">
    <location>
        <begin position="142"/>
        <end position="161"/>
    </location>
</feature>
<feature type="transmembrane region" description="Helical" evidence="6">
    <location>
        <begin position="88"/>
        <end position="109"/>
    </location>
</feature>
<evidence type="ECO:0000313" key="7">
    <source>
        <dbReference type="EMBL" id="MDE8653316.1"/>
    </source>
</evidence>
<dbReference type="Gene3D" id="1.20.1260.100">
    <property type="entry name" value="TspO/MBR protein"/>
    <property type="match status" value="1"/>
</dbReference>
<feature type="transmembrane region" description="Helical" evidence="6">
    <location>
        <begin position="115"/>
        <end position="135"/>
    </location>
</feature>
<sequence>MNVIASSGQLRAGYFRWALFLVPSVLLLGLLSGRIAGSDAGGAWFNALVKPAAFPPPVTFAIVWSVLYVLMGLACAMIAAARGAPGRVTALTVFAVQLVLNLAWSPVFFGAHRLSGALVVIGLLDIAVIATIVLFQRVRPVAALLLVPYLLWALFATYLNWTILEANPRLDGVELSGAVQRITF</sequence>
<name>A0ABT5WTV9_9SPHN</name>
<evidence type="ECO:0000256" key="3">
    <source>
        <dbReference type="ARBA" id="ARBA00022692"/>
    </source>
</evidence>
<dbReference type="EMBL" id="JARESE010000056">
    <property type="protein sequence ID" value="MDE8653316.1"/>
    <property type="molecule type" value="Genomic_DNA"/>
</dbReference>